<evidence type="ECO:0000256" key="1">
    <source>
        <dbReference type="ARBA" id="ARBA00001971"/>
    </source>
</evidence>
<dbReference type="PROSITE" id="PS00086">
    <property type="entry name" value="CYTOCHROME_P450"/>
    <property type="match status" value="1"/>
</dbReference>
<dbReference type="InterPro" id="IPR002401">
    <property type="entry name" value="Cyt_P450_E_grp-I"/>
</dbReference>
<dbReference type="InterPro" id="IPR036396">
    <property type="entry name" value="Cyt_P450_sf"/>
</dbReference>
<evidence type="ECO:0000256" key="3">
    <source>
        <dbReference type="ARBA" id="ARBA00023002"/>
    </source>
</evidence>
<evidence type="ECO:0000256" key="4">
    <source>
        <dbReference type="ARBA" id="ARBA00023004"/>
    </source>
</evidence>
<dbReference type="InterPro" id="IPR001128">
    <property type="entry name" value="Cyt_P450"/>
</dbReference>
<proteinExistence type="inferred from homology"/>
<dbReference type="OrthoDB" id="2789670at2759"/>
<evidence type="ECO:0000256" key="7">
    <source>
        <dbReference type="SAM" id="SignalP"/>
    </source>
</evidence>
<keyword evidence="5 6" id="KW-0349">Heme</keyword>
<dbReference type="Pfam" id="PF00067">
    <property type="entry name" value="p450"/>
    <property type="match status" value="1"/>
</dbReference>
<comment type="similarity">
    <text evidence="6">Belongs to the cytochrome P450 family.</text>
</comment>
<dbReference type="GO" id="GO:0005506">
    <property type="term" value="F:iron ion binding"/>
    <property type="evidence" value="ECO:0007669"/>
    <property type="project" value="InterPro"/>
</dbReference>
<dbReference type="InterPro" id="IPR017972">
    <property type="entry name" value="Cyt_P450_CS"/>
</dbReference>
<keyword evidence="6" id="KW-0503">Monooxygenase</keyword>
<dbReference type="PANTHER" id="PTHR24305">
    <property type="entry name" value="CYTOCHROME P450"/>
    <property type="match status" value="1"/>
</dbReference>
<keyword evidence="7" id="KW-0732">Signal</keyword>
<feature type="signal peptide" evidence="7">
    <location>
        <begin position="1"/>
        <end position="18"/>
    </location>
</feature>
<dbReference type="Proteomes" id="UP000799424">
    <property type="component" value="Unassembled WGS sequence"/>
</dbReference>
<reference evidence="8" key="1">
    <citation type="journal article" date="2020" name="Stud. Mycol.">
        <title>101 Dothideomycetes genomes: a test case for predicting lifestyles and emergence of pathogens.</title>
        <authorList>
            <person name="Haridas S."/>
            <person name="Albert R."/>
            <person name="Binder M."/>
            <person name="Bloem J."/>
            <person name="Labutti K."/>
            <person name="Salamov A."/>
            <person name="Andreopoulos B."/>
            <person name="Baker S."/>
            <person name="Barry K."/>
            <person name="Bills G."/>
            <person name="Bluhm B."/>
            <person name="Cannon C."/>
            <person name="Castanera R."/>
            <person name="Culley D."/>
            <person name="Daum C."/>
            <person name="Ezra D."/>
            <person name="Gonzalez J."/>
            <person name="Henrissat B."/>
            <person name="Kuo A."/>
            <person name="Liang C."/>
            <person name="Lipzen A."/>
            <person name="Lutzoni F."/>
            <person name="Magnuson J."/>
            <person name="Mondo S."/>
            <person name="Nolan M."/>
            <person name="Ohm R."/>
            <person name="Pangilinan J."/>
            <person name="Park H.-J."/>
            <person name="Ramirez L."/>
            <person name="Alfaro M."/>
            <person name="Sun H."/>
            <person name="Tritt A."/>
            <person name="Yoshinaga Y."/>
            <person name="Zwiers L.-H."/>
            <person name="Turgeon B."/>
            <person name="Goodwin S."/>
            <person name="Spatafora J."/>
            <person name="Crous P."/>
            <person name="Grigoriev I."/>
        </authorList>
    </citation>
    <scope>NUCLEOTIDE SEQUENCE</scope>
    <source>
        <strain evidence="8">CBS 113818</strain>
    </source>
</reference>
<keyword evidence="9" id="KW-1185">Reference proteome</keyword>
<keyword evidence="4 5" id="KW-0408">Iron</keyword>
<dbReference type="PRINTS" id="PR00463">
    <property type="entry name" value="EP450I"/>
</dbReference>
<feature type="chain" id="PRO_5025421210" evidence="7">
    <location>
        <begin position="19"/>
        <end position="506"/>
    </location>
</feature>
<evidence type="ECO:0000313" key="9">
    <source>
        <dbReference type="Proteomes" id="UP000799424"/>
    </source>
</evidence>
<dbReference type="AlphaFoldDB" id="A0A6A6ZUA5"/>
<dbReference type="SUPFAM" id="SSF48264">
    <property type="entry name" value="Cytochrome P450"/>
    <property type="match status" value="1"/>
</dbReference>
<evidence type="ECO:0000256" key="2">
    <source>
        <dbReference type="ARBA" id="ARBA00022723"/>
    </source>
</evidence>
<dbReference type="GO" id="GO:0004497">
    <property type="term" value="F:monooxygenase activity"/>
    <property type="evidence" value="ECO:0007669"/>
    <property type="project" value="UniProtKB-KW"/>
</dbReference>
<dbReference type="PANTHER" id="PTHR24305:SF235">
    <property type="entry name" value="CYTOCHROME P450 MONOOXYGENASE APDB-RELATED"/>
    <property type="match status" value="1"/>
</dbReference>
<keyword evidence="2 5" id="KW-0479">Metal-binding</keyword>
<accession>A0A6A6ZUA5</accession>
<dbReference type="GO" id="GO:0044550">
    <property type="term" value="P:secondary metabolite biosynthetic process"/>
    <property type="evidence" value="ECO:0007669"/>
    <property type="project" value="UniProtKB-ARBA"/>
</dbReference>
<evidence type="ECO:0000256" key="6">
    <source>
        <dbReference type="RuleBase" id="RU000461"/>
    </source>
</evidence>
<name>A0A6A6ZUA5_9PLEO</name>
<dbReference type="GO" id="GO:0020037">
    <property type="term" value="F:heme binding"/>
    <property type="evidence" value="ECO:0007669"/>
    <property type="project" value="InterPro"/>
</dbReference>
<dbReference type="InterPro" id="IPR050121">
    <property type="entry name" value="Cytochrome_P450_monoxygenase"/>
</dbReference>
<evidence type="ECO:0000256" key="5">
    <source>
        <dbReference type="PIRSR" id="PIRSR602401-1"/>
    </source>
</evidence>
<evidence type="ECO:0000313" key="8">
    <source>
        <dbReference type="EMBL" id="KAF2824189.1"/>
    </source>
</evidence>
<feature type="binding site" description="axial binding residue" evidence="5">
    <location>
        <position position="451"/>
    </location>
    <ligand>
        <name>heme</name>
        <dbReference type="ChEBI" id="CHEBI:30413"/>
    </ligand>
    <ligandPart>
        <name>Fe</name>
        <dbReference type="ChEBI" id="CHEBI:18248"/>
    </ligandPart>
</feature>
<protein>
    <submittedName>
        <fullName evidence="8">Cytochrome P450</fullName>
    </submittedName>
</protein>
<gene>
    <name evidence="8" type="ORF">CC86DRAFT_420629</name>
</gene>
<dbReference type="EMBL" id="MU006230">
    <property type="protein sequence ID" value="KAF2824189.1"/>
    <property type="molecule type" value="Genomic_DNA"/>
</dbReference>
<dbReference type="Gene3D" id="1.10.630.10">
    <property type="entry name" value="Cytochrome P450"/>
    <property type="match status" value="1"/>
</dbReference>
<comment type="cofactor">
    <cofactor evidence="1 5">
        <name>heme</name>
        <dbReference type="ChEBI" id="CHEBI:30413"/>
    </cofactor>
</comment>
<dbReference type="GO" id="GO:0016705">
    <property type="term" value="F:oxidoreductase activity, acting on paired donors, with incorporation or reduction of molecular oxygen"/>
    <property type="evidence" value="ECO:0007669"/>
    <property type="project" value="InterPro"/>
</dbReference>
<organism evidence="8 9">
    <name type="scientific">Ophiobolus disseminans</name>
    <dbReference type="NCBI Taxonomy" id="1469910"/>
    <lineage>
        <taxon>Eukaryota</taxon>
        <taxon>Fungi</taxon>
        <taxon>Dikarya</taxon>
        <taxon>Ascomycota</taxon>
        <taxon>Pezizomycotina</taxon>
        <taxon>Dothideomycetes</taxon>
        <taxon>Pleosporomycetidae</taxon>
        <taxon>Pleosporales</taxon>
        <taxon>Pleosporineae</taxon>
        <taxon>Phaeosphaeriaceae</taxon>
        <taxon>Ophiobolus</taxon>
    </lineage>
</organism>
<keyword evidence="3 6" id="KW-0560">Oxidoreductase</keyword>
<sequence>MFNLVLCLIVVSATAVWGTRRFNVLSHVSTAYLRLRYPIKTVDGRETLPTLPFEWPNGQGNVEKYLHGRENSSKWGAEYGPLYRIWSGFHGEIVLTRPADIETVFRDSHTHLKANANDSGHYMHQLLGICLGLISGSEWRLLRKATEAPFTRTATATYVQTVLDHAKQHIASLCETKPKKWQLQPYADLRIYPFLALADLLYGKLSPPLKTQLLEIIPGRDSVFAHMMMGGVTRYKWAKYLPINANREMDDFKKSWGQWNDNAHAEAVKKAEKGEPVPIVQMYASIAEGNGSREALLQTLDEMLFANLHPRLDVSIGALAWSFVFIAANPRIQTRLLSELKSAYVDEATRDSYLLSQSNYLHFILLEAGRLRPVAAFSVAQACPTQRQLGPYILPAGSKFVVDAHALNVRDPLWGPDNTMFRPERWAEGGVKRAKDVRYCYWRFGFGPRVCLGKYVVDLMMKALIVELVKGWEVKLEHEKGGDWEWDQDTWALPQDMRIACVKREY</sequence>